<keyword evidence="2 3" id="KW-0175">Coiled coil</keyword>
<dbReference type="VEuPathDB" id="AmoebaDB:ACA1_053470"/>
<protein>
    <submittedName>
        <fullName evidence="4">Uncharacterized protein</fullName>
    </submittedName>
</protein>
<dbReference type="Pfam" id="PF05769">
    <property type="entry name" value="SIKE"/>
    <property type="match status" value="1"/>
</dbReference>
<dbReference type="AlphaFoldDB" id="L8H7E4"/>
<proteinExistence type="inferred from homology"/>
<dbReference type="InterPro" id="IPR008555">
    <property type="entry name" value="SIKE"/>
</dbReference>
<name>L8H7E4_ACACF</name>
<organism evidence="4 5">
    <name type="scientific">Acanthamoeba castellanii (strain ATCC 30010 / Neff)</name>
    <dbReference type="NCBI Taxonomy" id="1257118"/>
    <lineage>
        <taxon>Eukaryota</taxon>
        <taxon>Amoebozoa</taxon>
        <taxon>Discosea</taxon>
        <taxon>Longamoebia</taxon>
        <taxon>Centramoebida</taxon>
        <taxon>Acanthamoebidae</taxon>
        <taxon>Acanthamoeba</taxon>
    </lineage>
</organism>
<evidence type="ECO:0000313" key="5">
    <source>
        <dbReference type="Proteomes" id="UP000011083"/>
    </source>
</evidence>
<evidence type="ECO:0000256" key="2">
    <source>
        <dbReference type="ARBA" id="ARBA00023054"/>
    </source>
</evidence>
<dbReference type="KEGG" id="acan:ACA1_053470"/>
<dbReference type="Proteomes" id="UP000011083">
    <property type="component" value="Unassembled WGS sequence"/>
</dbReference>
<evidence type="ECO:0000313" key="4">
    <source>
        <dbReference type="EMBL" id="ELR20623.1"/>
    </source>
</evidence>
<dbReference type="RefSeq" id="XP_004344026.1">
    <property type="nucleotide sequence ID" value="XM_004343976.1"/>
</dbReference>
<keyword evidence="5" id="KW-1185">Reference proteome</keyword>
<evidence type="ECO:0000256" key="1">
    <source>
        <dbReference type="ARBA" id="ARBA00005537"/>
    </source>
</evidence>
<feature type="coiled-coil region" evidence="3">
    <location>
        <begin position="36"/>
        <end position="99"/>
    </location>
</feature>
<comment type="similarity">
    <text evidence="1">Belongs to the SIKE family.</text>
</comment>
<dbReference type="PANTHER" id="PTHR12186:SF2">
    <property type="entry name" value="FGFR1 ONCOGENE PARTNER 2 HOMOLOG"/>
    <property type="match status" value="1"/>
</dbReference>
<dbReference type="PANTHER" id="PTHR12186">
    <property type="entry name" value="SIKE FAMILY MEMBER"/>
    <property type="match status" value="1"/>
</dbReference>
<sequence length="151" mass="17542">MENKAQLVSMLFDITLRLKNQMDHNRTTTTTLLAKAHTLKHENEDLKASVREYKQTIEVIIEKHLTQMTELHQEHLAREKRLEDQLASEKHHAQALRTQNVYLKEKVEQMLQVMKAACASDKDHAYDEEAYMAALESENKTLRIALGLDTM</sequence>
<dbReference type="GeneID" id="14921491"/>
<accession>L8H7E4</accession>
<gene>
    <name evidence="4" type="ORF">ACA1_053470</name>
</gene>
<evidence type="ECO:0000256" key="3">
    <source>
        <dbReference type="SAM" id="Coils"/>
    </source>
</evidence>
<reference evidence="4 5" key="1">
    <citation type="journal article" date="2013" name="Genome Biol.">
        <title>Genome of Acanthamoeba castellanii highlights extensive lateral gene transfer and early evolution of tyrosine kinase signaling.</title>
        <authorList>
            <person name="Clarke M."/>
            <person name="Lohan A.J."/>
            <person name="Liu B."/>
            <person name="Lagkouvardos I."/>
            <person name="Roy S."/>
            <person name="Zafar N."/>
            <person name="Bertelli C."/>
            <person name="Schilde C."/>
            <person name="Kianianmomeni A."/>
            <person name="Burglin T.R."/>
            <person name="Frech C."/>
            <person name="Turcotte B."/>
            <person name="Kopec K.O."/>
            <person name="Synnott J.M."/>
            <person name="Choo C."/>
            <person name="Paponov I."/>
            <person name="Finkler A."/>
            <person name="Soon Heng Tan C."/>
            <person name="Hutchins A.P."/>
            <person name="Weinmeier T."/>
            <person name="Rattei T."/>
            <person name="Chu J.S."/>
            <person name="Gimenez G."/>
            <person name="Irimia M."/>
            <person name="Rigden D.J."/>
            <person name="Fitzpatrick D.A."/>
            <person name="Lorenzo-Morales J."/>
            <person name="Bateman A."/>
            <person name="Chiu C.H."/>
            <person name="Tang P."/>
            <person name="Hegemann P."/>
            <person name="Fromm H."/>
            <person name="Raoult D."/>
            <person name="Greub G."/>
            <person name="Miranda-Saavedra D."/>
            <person name="Chen N."/>
            <person name="Nash P."/>
            <person name="Ginger M.L."/>
            <person name="Horn M."/>
            <person name="Schaap P."/>
            <person name="Caler L."/>
            <person name="Loftus B."/>
        </authorList>
    </citation>
    <scope>NUCLEOTIDE SEQUENCE [LARGE SCALE GENOMIC DNA]</scope>
    <source>
        <strain evidence="4 5">Neff</strain>
    </source>
</reference>
<dbReference type="EMBL" id="KB007909">
    <property type="protein sequence ID" value="ELR20623.1"/>
    <property type="molecule type" value="Genomic_DNA"/>
</dbReference>